<feature type="transmembrane region" description="Helical" evidence="6">
    <location>
        <begin position="65"/>
        <end position="87"/>
    </location>
</feature>
<keyword evidence="2 6" id="KW-1003">Cell membrane</keyword>
<dbReference type="GO" id="GO:0005886">
    <property type="term" value="C:plasma membrane"/>
    <property type="evidence" value="ECO:0007669"/>
    <property type="project" value="UniProtKB-SubCell"/>
</dbReference>
<evidence type="ECO:0000256" key="3">
    <source>
        <dbReference type="ARBA" id="ARBA00022692"/>
    </source>
</evidence>
<feature type="transmembrane region" description="Helical" evidence="6">
    <location>
        <begin position="150"/>
        <end position="166"/>
    </location>
</feature>
<proteinExistence type="inferred from homology"/>
<name>A0A182NZ60_9DIPT</name>
<comment type="function">
    <text evidence="6">Gustatory receptor which mediates acceptance or avoidance behavior, depending on its substrates.</text>
</comment>
<dbReference type="InterPro" id="IPR013604">
    <property type="entry name" value="7TM_chemorcpt"/>
</dbReference>
<feature type="transmembrane region" description="Helical" evidence="6">
    <location>
        <begin position="34"/>
        <end position="53"/>
    </location>
</feature>
<evidence type="ECO:0000313" key="8">
    <source>
        <dbReference type="Proteomes" id="UP000075884"/>
    </source>
</evidence>
<keyword evidence="8" id="KW-1185">Reference proteome</keyword>
<reference evidence="8" key="1">
    <citation type="submission" date="2013-03" db="EMBL/GenBank/DDBJ databases">
        <title>The Genome Sequence of Anopheles dirus WRAIR2.</title>
        <authorList>
            <consortium name="The Broad Institute Genomics Platform"/>
            <person name="Neafsey D.E."/>
            <person name="Walton C."/>
            <person name="Walker B."/>
            <person name="Young S.K."/>
            <person name="Zeng Q."/>
            <person name="Gargeya S."/>
            <person name="Fitzgerald M."/>
            <person name="Haas B."/>
            <person name="Abouelleil A."/>
            <person name="Allen A.W."/>
            <person name="Alvarado L."/>
            <person name="Arachchi H.M."/>
            <person name="Berlin A.M."/>
            <person name="Chapman S.B."/>
            <person name="Gainer-Dewar J."/>
            <person name="Goldberg J."/>
            <person name="Griggs A."/>
            <person name="Gujja S."/>
            <person name="Hansen M."/>
            <person name="Howarth C."/>
            <person name="Imamovic A."/>
            <person name="Ireland A."/>
            <person name="Larimer J."/>
            <person name="McCowan C."/>
            <person name="Murphy C."/>
            <person name="Pearson M."/>
            <person name="Poon T.W."/>
            <person name="Priest M."/>
            <person name="Roberts A."/>
            <person name="Saif S."/>
            <person name="Shea T."/>
            <person name="Sisk P."/>
            <person name="Sykes S."/>
            <person name="Wortman J."/>
            <person name="Nusbaum C."/>
            <person name="Birren B."/>
        </authorList>
    </citation>
    <scope>NUCLEOTIDE SEQUENCE [LARGE SCALE GENOMIC DNA]</scope>
    <source>
        <strain evidence="8">WRAIR2</strain>
    </source>
</reference>
<dbReference type="GO" id="GO:0050909">
    <property type="term" value="P:sensory perception of taste"/>
    <property type="evidence" value="ECO:0007669"/>
    <property type="project" value="InterPro"/>
</dbReference>
<evidence type="ECO:0000256" key="1">
    <source>
        <dbReference type="ARBA" id="ARBA00004651"/>
    </source>
</evidence>
<keyword evidence="6" id="KW-0675">Receptor</keyword>
<feature type="transmembrane region" description="Helical" evidence="6">
    <location>
        <begin position="121"/>
        <end position="144"/>
    </location>
</feature>
<dbReference type="GO" id="GO:0007165">
    <property type="term" value="P:signal transduction"/>
    <property type="evidence" value="ECO:0007669"/>
    <property type="project" value="UniProtKB-KW"/>
</dbReference>
<dbReference type="VEuPathDB" id="VectorBase:ADIR015560"/>
<evidence type="ECO:0000256" key="2">
    <source>
        <dbReference type="ARBA" id="ARBA00022475"/>
    </source>
</evidence>
<sequence length="370" mass="43555">MAIVDRFSKVIIFYQLLALHWFNLRRKWVGWLEVALYVTLNFSLITALLYWIYHNEEKVIFTGNWLGYVVDLSKYLLMVFTHYSLFLESGLHGSILRNVWRELDQIVRLIPRAKWARQQRAHLVTVGSFLAYISWWELTFAYYVCKTDRGTTFTVTFWILFTLLHLRQLQILLYTNLLGFCLATLNAELGWTIELSKGARRYGGRRSDGQICGHLHTLMDAFARTERLLDLLNHAFGYSFTIIKLINHFYILTDTYWIVNGFIGGEVFNSLYLECCLSSKLICLMLNLHSNERILIECRRIQELLHRVDLGWQLRCDRGWHMVQNFLLRLRYSQPFAVTALSMFRMDYSVMMEIAFNVTASISLFIQASG</sequence>
<dbReference type="EnsemblMetazoa" id="ADIR015560-RA">
    <property type="protein sequence ID" value="ADIR015560-PA"/>
    <property type="gene ID" value="ADIR015560"/>
</dbReference>
<organism evidence="7 8">
    <name type="scientific">Anopheles dirus</name>
    <dbReference type="NCBI Taxonomy" id="7168"/>
    <lineage>
        <taxon>Eukaryota</taxon>
        <taxon>Metazoa</taxon>
        <taxon>Ecdysozoa</taxon>
        <taxon>Arthropoda</taxon>
        <taxon>Hexapoda</taxon>
        <taxon>Insecta</taxon>
        <taxon>Pterygota</taxon>
        <taxon>Neoptera</taxon>
        <taxon>Endopterygota</taxon>
        <taxon>Diptera</taxon>
        <taxon>Nematocera</taxon>
        <taxon>Culicoidea</taxon>
        <taxon>Culicidae</taxon>
        <taxon>Anophelinae</taxon>
        <taxon>Anopheles</taxon>
    </lineage>
</organism>
<keyword evidence="3 6" id="KW-0812">Transmembrane</keyword>
<reference evidence="7" key="2">
    <citation type="submission" date="2020-05" db="UniProtKB">
        <authorList>
            <consortium name="EnsemblMetazoa"/>
        </authorList>
    </citation>
    <scope>IDENTIFICATION</scope>
    <source>
        <strain evidence="7">WRAIR2</strain>
    </source>
</reference>
<dbReference type="Proteomes" id="UP000075884">
    <property type="component" value="Unassembled WGS sequence"/>
</dbReference>
<evidence type="ECO:0000256" key="5">
    <source>
        <dbReference type="ARBA" id="ARBA00023136"/>
    </source>
</evidence>
<keyword evidence="5 6" id="KW-0472">Membrane</keyword>
<dbReference type="Pfam" id="PF08395">
    <property type="entry name" value="7tm_7"/>
    <property type="match status" value="1"/>
</dbReference>
<accession>A0A182NZ60</accession>
<evidence type="ECO:0000313" key="7">
    <source>
        <dbReference type="EnsemblMetazoa" id="ADIR015560-PA"/>
    </source>
</evidence>
<evidence type="ECO:0000256" key="4">
    <source>
        <dbReference type="ARBA" id="ARBA00022989"/>
    </source>
</evidence>
<dbReference type="STRING" id="7168.A0A182NZ60"/>
<comment type="subcellular location">
    <subcellularLocation>
        <location evidence="1 6">Cell membrane</location>
        <topology evidence="1 6">Multi-pass membrane protein</topology>
    </subcellularLocation>
</comment>
<keyword evidence="6" id="KW-0807">Transducer</keyword>
<dbReference type="AlphaFoldDB" id="A0A182NZ60"/>
<protein>
    <recommendedName>
        <fullName evidence="6">Gustatory receptor</fullName>
    </recommendedName>
</protein>
<keyword evidence="4 6" id="KW-1133">Transmembrane helix</keyword>
<evidence type="ECO:0000256" key="6">
    <source>
        <dbReference type="RuleBase" id="RU363108"/>
    </source>
</evidence>
<comment type="similarity">
    <text evidence="6">Belongs to the insect chemoreceptor superfamily. Gustatory receptor (GR) family.</text>
</comment>
<comment type="caution">
    <text evidence="6">Lacks conserved residue(s) required for the propagation of feature annotation.</text>
</comment>